<dbReference type="GO" id="GO:0006508">
    <property type="term" value="P:proteolysis"/>
    <property type="evidence" value="ECO:0007669"/>
    <property type="project" value="InterPro"/>
</dbReference>
<keyword evidence="3" id="KW-0443">Lipid metabolism</keyword>
<evidence type="ECO:0000313" key="6">
    <source>
        <dbReference type="EMBL" id="WVZ93345.1"/>
    </source>
</evidence>
<dbReference type="InterPro" id="IPR016969">
    <property type="entry name" value="UCP031088_abhydr"/>
</dbReference>
<keyword evidence="1" id="KW-0378">Hydrolase</keyword>
<gene>
    <name evidence="6" type="ORF">U9M48_039332</name>
</gene>
<proteinExistence type="predicted"/>
<dbReference type="PROSITE" id="PS00708">
    <property type="entry name" value="PRO_ENDOPEP_SER"/>
    <property type="match status" value="1"/>
</dbReference>
<evidence type="ECO:0000256" key="2">
    <source>
        <dbReference type="ARBA" id="ARBA00022963"/>
    </source>
</evidence>
<dbReference type="Proteomes" id="UP001341281">
    <property type="component" value="Chromosome 09"/>
</dbReference>
<sequence length="560" mass="61662">QIRRGGRGSPLISLRELERRNSSVTRDAPQSPERPRQRPAMLLQPIPIATARRGTIEASFPVRRPRRVPAPIRAGSTPISVSASAPSRPAKPAACTADELHHAPVDGAGWRLALWRYRPPLNAPVRNHPLMLLSGVGTNAVGFDLSPGASFARHMSNQGFDTWIVEVRGAGLSMREYDSSDASASVSFEDISGGPLDKQNTFEAASLQNSGGYASDYDDLGIVALDEPPLLTELSNFFDRISKLMEEAVFNGNFHDITQKVSVLSEMVESSTIIGPVREESLRLLKNFQDQLDTWERFVATQMDLTSEYNWDFDHYLEEDIPAAVEYIRQHSKTKDGKLLAIGHSMGGILLYAMLSRSGFEGVPSNLAAIVTLASSVDYTTSNSSLKLLLPLVHPAQALNVPAVPLGTLLAAAYPWASSPPYLFSWLNPQISAQDMMHPELLSKLVFNNFCTVPAKVVLQLTTAFRDGGLCNRNGTFSYKDHLRECQTPVLALAGNKDLICPPEAVHETVKLIPKHKVKYRVFGKPHGPHYAHYDLVGGRLAVNEVYPCIIEFLSRHDRL</sequence>
<keyword evidence="7" id="KW-1185">Reference proteome</keyword>
<dbReference type="InterPro" id="IPR029058">
    <property type="entry name" value="AB_hydrolase_fold"/>
</dbReference>
<feature type="compositionally biased region" description="Low complexity" evidence="4">
    <location>
        <begin position="69"/>
        <end position="92"/>
    </location>
</feature>
<dbReference type="AlphaFoldDB" id="A0AAQ3UJF3"/>
<evidence type="ECO:0000259" key="5">
    <source>
        <dbReference type="Pfam" id="PF00561"/>
    </source>
</evidence>
<dbReference type="Gene3D" id="3.40.50.1820">
    <property type="entry name" value="alpha/beta hydrolase"/>
    <property type="match status" value="2"/>
</dbReference>
<name>A0AAQ3UJF3_PASNO</name>
<dbReference type="FunFam" id="3.40.50.1820:FF:000097">
    <property type="entry name" value="Alpha/beta hydrolase family protein"/>
    <property type="match status" value="1"/>
</dbReference>
<dbReference type="InterPro" id="IPR002471">
    <property type="entry name" value="Pept_S9_AS"/>
</dbReference>
<evidence type="ECO:0000313" key="7">
    <source>
        <dbReference type="Proteomes" id="UP001341281"/>
    </source>
</evidence>
<dbReference type="GO" id="GO:0016042">
    <property type="term" value="P:lipid catabolic process"/>
    <property type="evidence" value="ECO:0007669"/>
    <property type="project" value="UniProtKB-KW"/>
</dbReference>
<evidence type="ECO:0000256" key="3">
    <source>
        <dbReference type="ARBA" id="ARBA00023098"/>
    </source>
</evidence>
<dbReference type="PANTHER" id="PTHR11005">
    <property type="entry name" value="LYSOSOMAL ACID LIPASE-RELATED"/>
    <property type="match status" value="1"/>
</dbReference>
<reference evidence="6 7" key="1">
    <citation type="submission" date="2024-02" db="EMBL/GenBank/DDBJ databases">
        <title>High-quality chromosome-scale genome assembly of Pensacola bahiagrass (Paspalum notatum Flugge var. saurae).</title>
        <authorList>
            <person name="Vega J.M."/>
            <person name="Podio M."/>
            <person name="Orjuela J."/>
            <person name="Siena L.A."/>
            <person name="Pessino S.C."/>
            <person name="Combes M.C."/>
            <person name="Mariac C."/>
            <person name="Albertini E."/>
            <person name="Pupilli F."/>
            <person name="Ortiz J.P.A."/>
            <person name="Leblanc O."/>
        </authorList>
    </citation>
    <scope>NUCLEOTIDE SEQUENCE [LARGE SCALE GENOMIC DNA]</scope>
    <source>
        <strain evidence="6">R1</strain>
        <tissue evidence="6">Leaf</tissue>
    </source>
</reference>
<dbReference type="SUPFAM" id="SSF53474">
    <property type="entry name" value="alpha/beta-Hydrolases"/>
    <property type="match status" value="1"/>
</dbReference>
<evidence type="ECO:0000256" key="4">
    <source>
        <dbReference type="SAM" id="MobiDB-lite"/>
    </source>
</evidence>
<dbReference type="GO" id="GO:0004252">
    <property type="term" value="F:serine-type endopeptidase activity"/>
    <property type="evidence" value="ECO:0007669"/>
    <property type="project" value="InterPro"/>
</dbReference>
<dbReference type="PIRSF" id="PIRSF031088">
    <property type="entry name" value="UCP031088_abhydr"/>
    <property type="match status" value="1"/>
</dbReference>
<feature type="domain" description="AB hydrolase-1" evidence="5">
    <location>
        <begin position="314"/>
        <end position="534"/>
    </location>
</feature>
<evidence type="ECO:0000256" key="1">
    <source>
        <dbReference type="ARBA" id="ARBA00022801"/>
    </source>
</evidence>
<organism evidence="6 7">
    <name type="scientific">Paspalum notatum var. saurae</name>
    <dbReference type="NCBI Taxonomy" id="547442"/>
    <lineage>
        <taxon>Eukaryota</taxon>
        <taxon>Viridiplantae</taxon>
        <taxon>Streptophyta</taxon>
        <taxon>Embryophyta</taxon>
        <taxon>Tracheophyta</taxon>
        <taxon>Spermatophyta</taxon>
        <taxon>Magnoliopsida</taxon>
        <taxon>Liliopsida</taxon>
        <taxon>Poales</taxon>
        <taxon>Poaceae</taxon>
        <taxon>PACMAD clade</taxon>
        <taxon>Panicoideae</taxon>
        <taxon>Andropogonodae</taxon>
        <taxon>Paspaleae</taxon>
        <taxon>Paspalinae</taxon>
        <taxon>Paspalum</taxon>
    </lineage>
</organism>
<protein>
    <recommendedName>
        <fullName evidence="5">AB hydrolase-1 domain-containing protein</fullName>
    </recommendedName>
</protein>
<dbReference type="Pfam" id="PF00561">
    <property type="entry name" value="Abhydrolase_1"/>
    <property type="match status" value="1"/>
</dbReference>
<accession>A0AAQ3UJF3</accession>
<dbReference type="FunFam" id="3.40.50.1820:FF:000119">
    <property type="entry name" value="Alpha/beta hydrolase family protein"/>
    <property type="match status" value="1"/>
</dbReference>
<feature type="non-terminal residue" evidence="6">
    <location>
        <position position="1"/>
    </location>
</feature>
<keyword evidence="2" id="KW-0442">Lipid degradation</keyword>
<dbReference type="InterPro" id="IPR000073">
    <property type="entry name" value="AB_hydrolase_1"/>
</dbReference>
<dbReference type="EMBL" id="CP144753">
    <property type="protein sequence ID" value="WVZ93345.1"/>
    <property type="molecule type" value="Genomic_DNA"/>
</dbReference>
<feature type="region of interest" description="Disordered" evidence="4">
    <location>
        <begin position="1"/>
        <end position="42"/>
    </location>
</feature>
<feature type="region of interest" description="Disordered" evidence="4">
    <location>
        <begin position="68"/>
        <end position="92"/>
    </location>
</feature>